<dbReference type="OrthoDB" id="10268103at2759"/>
<dbReference type="Pfam" id="PF02911">
    <property type="entry name" value="Formyl_trans_C"/>
    <property type="match status" value="1"/>
</dbReference>
<gene>
    <name evidence="8" type="primary">TPHA0F00590</name>
    <name evidence="8" type="ordered locus">TPHA_0F00590</name>
</gene>
<evidence type="ECO:0000256" key="1">
    <source>
        <dbReference type="ARBA" id="ARBA00010699"/>
    </source>
</evidence>
<dbReference type="GO" id="GO:0005739">
    <property type="term" value="C:mitochondrion"/>
    <property type="evidence" value="ECO:0007669"/>
    <property type="project" value="EnsemblFungi"/>
</dbReference>
<dbReference type="EC" id="2.1.2.9" evidence="2"/>
<dbReference type="AlphaFoldDB" id="G8BUW4"/>
<dbReference type="GeneID" id="11535608"/>
<feature type="domain" description="Formyl transferase C-terminal" evidence="7">
    <location>
        <begin position="255"/>
        <end position="363"/>
    </location>
</feature>
<evidence type="ECO:0000259" key="6">
    <source>
        <dbReference type="Pfam" id="PF00551"/>
    </source>
</evidence>
<dbReference type="Pfam" id="PF00551">
    <property type="entry name" value="Formyl_trans_N"/>
    <property type="match status" value="1"/>
</dbReference>
<dbReference type="InterPro" id="IPR036477">
    <property type="entry name" value="Formyl_transf_N_sf"/>
</dbReference>
<dbReference type="Gene3D" id="3.40.50.12230">
    <property type="match status" value="1"/>
</dbReference>
<dbReference type="InterPro" id="IPR005794">
    <property type="entry name" value="Fmt"/>
</dbReference>
<reference evidence="8 9" key="1">
    <citation type="journal article" date="2011" name="Proc. Natl. Acad. Sci. U.S.A.">
        <title>Evolutionary erosion of yeast sex chromosomes by mating-type switching accidents.</title>
        <authorList>
            <person name="Gordon J.L."/>
            <person name="Armisen D."/>
            <person name="Proux-Wera E."/>
            <person name="Oheigeartaigh S.S."/>
            <person name="Byrne K.P."/>
            <person name="Wolfe K.H."/>
        </authorList>
    </citation>
    <scope>NUCLEOTIDE SEQUENCE [LARGE SCALE GENOMIC DNA]</scope>
    <source>
        <strain evidence="9">ATCC 24235 / CBS 4417 / NBRC 1672 / NRRL Y-8282 / UCD 70-5</strain>
    </source>
</reference>
<dbReference type="CDD" id="cd08646">
    <property type="entry name" value="FMT_core_Met-tRNA-FMT_N"/>
    <property type="match status" value="1"/>
</dbReference>
<organism evidence="8 9">
    <name type="scientific">Tetrapisispora phaffii (strain ATCC 24235 / CBS 4417 / NBRC 1672 / NRRL Y-8282 / UCD 70-5)</name>
    <name type="common">Yeast</name>
    <name type="synonym">Fabospora phaffii</name>
    <dbReference type="NCBI Taxonomy" id="1071381"/>
    <lineage>
        <taxon>Eukaryota</taxon>
        <taxon>Fungi</taxon>
        <taxon>Dikarya</taxon>
        <taxon>Ascomycota</taxon>
        <taxon>Saccharomycotina</taxon>
        <taxon>Saccharomycetes</taxon>
        <taxon>Saccharomycetales</taxon>
        <taxon>Saccharomycetaceae</taxon>
        <taxon>Tetrapisispora</taxon>
    </lineage>
</organism>
<keyword evidence="9" id="KW-1185">Reference proteome</keyword>
<dbReference type="RefSeq" id="XP_003685980.1">
    <property type="nucleotide sequence ID" value="XM_003685932.1"/>
</dbReference>
<evidence type="ECO:0000256" key="3">
    <source>
        <dbReference type="ARBA" id="ARBA00014185"/>
    </source>
</evidence>
<evidence type="ECO:0000256" key="2">
    <source>
        <dbReference type="ARBA" id="ARBA00012261"/>
    </source>
</evidence>
<sequence length="378" mass="42639">MFAQLTAWKVKRLVFKRCQHGIGSHSLSSLDVLFFGSDEFSIHALDSLRSLQNNYPPLVKDIQVVTRKPKWCGRYKSVLKHTPIVEHCKTIGLREPLLCDSKQDMLDIGDVHNYDMVVAVSFGKLIPSKLLSKAKYSLNIHPSLLPRYKGASPIQYALLNRDTETGVTIQTLHPNKFDHGRIIAQTRPLSTSDLLAKGVVSEFPEKTPIYTAILMDQLGLVGGELLKKVISEQLYTDQNKSIESGQVFEASYASRITSAMKQISWNTDEAIDLVVRLNTLGPLFAPIKVLMRKNGNVNKRIIFHDFTVCSNYQEKLGSPGQFCYDDKSMTVVVCCANNSYIQVKSLQFEGFTVETASEFVRRFRKRCGNKTESTFEFV</sequence>
<dbReference type="OMA" id="IHARIDW"/>
<evidence type="ECO:0000256" key="5">
    <source>
        <dbReference type="ARBA" id="ARBA00022917"/>
    </source>
</evidence>
<dbReference type="InterPro" id="IPR002376">
    <property type="entry name" value="Formyl_transf_N"/>
</dbReference>
<dbReference type="eggNOG" id="KOG3082">
    <property type="taxonomic scope" value="Eukaryota"/>
</dbReference>
<feature type="domain" description="Formyl transferase N-terminal" evidence="6">
    <location>
        <begin position="32"/>
        <end position="187"/>
    </location>
</feature>
<dbReference type="Proteomes" id="UP000005666">
    <property type="component" value="Chromosome 6"/>
</dbReference>
<proteinExistence type="inferred from homology"/>
<protein>
    <recommendedName>
        <fullName evidence="3">Methionyl-tRNA formyltransferase, mitochondrial</fullName>
        <ecNumber evidence="2">2.1.2.9</ecNumber>
    </recommendedName>
</protein>
<keyword evidence="5" id="KW-0648">Protein biosynthesis</keyword>
<name>G8BUW4_TETPH</name>
<dbReference type="SUPFAM" id="SSF53328">
    <property type="entry name" value="Formyltransferase"/>
    <property type="match status" value="1"/>
</dbReference>
<evidence type="ECO:0000259" key="7">
    <source>
        <dbReference type="Pfam" id="PF02911"/>
    </source>
</evidence>
<dbReference type="KEGG" id="tpf:TPHA_0F00590"/>
<dbReference type="PANTHER" id="PTHR11138:SF5">
    <property type="entry name" value="METHIONYL-TRNA FORMYLTRANSFERASE, MITOCHONDRIAL"/>
    <property type="match status" value="1"/>
</dbReference>
<evidence type="ECO:0000256" key="4">
    <source>
        <dbReference type="ARBA" id="ARBA00022679"/>
    </source>
</evidence>
<dbReference type="InterPro" id="IPR005793">
    <property type="entry name" value="Formyl_trans_C"/>
</dbReference>
<evidence type="ECO:0000313" key="9">
    <source>
        <dbReference type="Proteomes" id="UP000005666"/>
    </source>
</evidence>
<dbReference type="STRING" id="1071381.G8BUW4"/>
<dbReference type="PANTHER" id="PTHR11138">
    <property type="entry name" value="METHIONYL-TRNA FORMYLTRANSFERASE"/>
    <property type="match status" value="1"/>
</dbReference>
<accession>G8BUW4</accession>
<dbReference type="HOGENOM" id="CLU_033347_0_1_1"/>
<keyword evidence="4" id="KW-0808">Transferase</keyword>
<dbReference type="InterPro" id="IPR041711">
    <property type="entry name" value="Met-tRNA-FMT_N"/>
</dbReference>
<dbReference type="NCBIfam" id="TIGR00460">
    <property type="entry name" value="fmt"/>
    <property type="match status" value="1"/>
</dbReference>
<dbReference type="EMBL" id="HE612861">
    <property type="protein sequence ID" value="CCE63546.1"/>
    <property type="molecule type" value="Genomic_DNA"/>
</dbReference>
<evidence type="ECO:0000313" key="8">
    <source>
        <dbReference type="EMBL" id="CCE63546.1"/>
    </source>
</evidence>
<comment type="similarity">
    <text evidence="1">Belongs to the Fmt family.</text>
</comment>
<dbReference type="GO" id="GO:0004479">
    <property type="term" value="F:methionyl-tRNA formyltransferase activity"/>
    <property type="evidence" value="ECO:0007669"/>
    <property type="project" value="UniProtKB-EC"/>
</dbReference>